<evidence type="ECO:0000313" key="3">
    <source>
        <dbReference type="Proteomes" id="UP001139366"/>
    </source>
</evidence>
<feature type="domain" description="LysM" evidence="1">
    <location>
        <begin position="142"/>
        <end position="186"/>
    </location>
</feature>
<dbReference type="GO" id="GO:0008932">
    <property type="term" value="F:lytic endotransglycosylase activity"/>
    <property type="evidence" value="ECO:0007669"/>
    <property type="project" value="TreeGrafter"/>
</dbReference>
<dbReference type="Proteomes" id="UP001139366">
    <property type="component" value="Unassembled WGS sequence"/>
</dbReference>
<accession>A0A9X1H9W0</accession>
<dbReference type="CDD" id="cd00118">
    <property type="entry name" value="LysM"/>
    <property type="match status" value="4"/>
</dbReference>
<dbReference type="SUPFAM" id="SSF54106">
    <property type="entry name" value="LysM domain"/>
    <property type="match status" value="4"/>
</dbReference>
<feature type="domain" description="LysM" evidence="1">
    <location>
        <begin position="81"/>
        <end position="125"/>
    </location>
</feature>
<dbReference type="AlphaFoldDB" id="A0A9X1H9W0"/>
<dbReference type="Gene3D" id="3.10.350.10">
    <property type="entry name" value="LysM domain"/>
    <property type="match status" value="4"/>
</dbReference>
<dbReference type="InterPro" id="IPR036779">
    <property type="entry name" value="LysM_dom_sf"/>
</dbReference>
<dbReference type="Pfam" id="PF01476">
    <property type="entry name" value="LysM"/>
    <property type="match status" value="4"/>
</dbReference>
<sequence length="636" mass="73010">MRELLTISLVFVLSFNKITAQDSIIEHQIQKGETAYFIAQKYKVSIDEIYKLNPESQNGIKDNQIIKIPVHPSEITSSKQQTHIVAPKETLFGLSKQYHVSVESIQNANKDILINGLQVGQELIIPQNSDISKSEVAVSSKMTHQVVAKESLFSIARQYNVSVQDLENLNKDILINGLQIGQTISIPNKRKTLDGRVRVINQETVFHVVEPKETKFSIAKKYGISIDQLESQNPEIVNGLVVGNKLAINTAAIKPANESEELMLALAEKQVVVEKTKAKTVEIEDLKDRLVVQKEMNQKIIKINDLKVNLNDMNGSKENSVEKLRLVLEANKNVQDILMAKLDSLVVAMNNDLKELKRMDILNIEESKRLEKQSSDGINKTNELSSQLKKELAENRKVYAGLMNKVEKIAVEENQEYKKKIRESEKYNNTTSLQQRLSLEEIKKYKVEQEQGDKQNQLLIAKIDSLDNQKKIEVKRHISKASYYSMEARKFDDKLALIKLKKYQDEAVKKQKKNDTEEKSKIISLEEMKQELKDNPLRGDKTVKVEVYDNLREVSNGYYLVLGIFTDAVDRDKFIMKLIDSGDFNASFFFNINSLSYYVYSDKFENMEEVLYQCKKKEEDELYKDIMIAKVEIDLR</sequence>
<evidence type="ECO:0000313" key="2">
    <source>
        <dbReference type="EMBL" id="MBZ4034557.1"/>
    </source>
</evidence>
<dbReference type="PROSITE" id="PS51782">
    <property type="entry name" value="LYSM"/>
    <property type="match status" value="4"/>
</dbReference>
<dbReference type="InterPro" id="IPR018392">
    <property type="entry name" value="LysM"/>
</dbReference>
<organism evidence="2 3">
    <name type="scientific">Flavobacterium potami</name>
    <dbReference type="NCBI Taxonomy" id="2872310"/>
    <lineage>
        <taxon>Bacteria</taxon>
        <taxon>Pseudomonadati</taxon>
        <taxon>Bacteroidota</taxon>
        <taxon>Flavobacteriia</taxon>
        <taxon>Flavobacteriales</taxon>
        <taxon>Flavobacteriaceae</taxon>
        <taxon>Flavobacterium</taxon>
    </lineage>
</organism>
<keyword evidence="3" id="KW-1185">Reference proteome</keyword>
<reference evidence="2 3" key="1">
    <citation type="journal article" date="2023" name="Antonie Van Leeuwenhoek">
        <title>Flavobacterium potami sp. nov., a multi-metal resistance genes harbouring bacterium isolated from shallow river silt.</title>
        <authorList>
            <person name="Li S."/>
            <person name="Mao S."/>
            <person name="Mu W."/>
            <person name="Guo B."/>
            <person name="Li C."/>
            <person name="Zhu Q."/>
            <person name="Hou X."/>
            <person name="Zhao Y."/>
            <person name="Wei S."/>
            <person name="Liu H."/>
            <person name="Liu A."/>
        </authorList>
    </citation>
    <scope>NUCLEOTIDE SEQUENCE [LARGE SCALE GENOMIC DNA]</scope>
    <source>
        <strain evidence="2 3">17A</strain>
    </source>
</reference>
<dbReference type="PANTHER" id="PTHR33734">
    <property type="entry name" value="LYSM DOMAIN-CONTAINING GPI-ANCHORED PROTEIN 2"/>
    <property type="match status" value="1"/>
</dbReference>
<evidence type="ECO:0000259" key="1">
    <source>
        <dbReference type="PROSITE" id="PS51782"/>
    </source>
</evidence>
<dbReference type="SMART" id="SM00257">
    <property type="entry name" value="LysM"/>
    <property type="match status" value="4"/>
</dbReference>
<proteinExistence type="predicted"/>
<protein>
    <submittedName>
        <fullName evidence="2">LysM peptidoglycan-binding domain-containing protein</fullName>
    </submittedName>
</protein>
<name>A0A9X1H9W0_9FLAO</name>
<comment type="caution">
    <text evidence="2">The sequence shown here is derived from an EMBL/GenBank/DDBJ whole genome shotgun (WGS) entry which is preliminary data.</text>
</comment>
<feature type="domain" description="LysM" evidence="1">
    <location>
        <begin position="205"/>
        <end position="248"/>
    </location>
</feature>
<gene>
    <name evidence="2" type="ORF">K6T82_07250</name>
</gene>
<dbReference type="PANTHER" id="PTHR33734:SF22">
    <property type="entry name" value="MEMBRANE-BOUND LYTIC MUREIN TRANSGLYCOSYLASE D"/>
    <property type="match status" value="1"/>
</dbReference>
<dbReference type="RefSeq" id="WP_223705273.1">
    <property type="nucleotide sequence ID" value="NZ_JAINUY010000002.1"/>
</dbReference>
<dbReference type="EMBL" id="JAINUY010000002">
    <property type="protein sequence ID" value="MBZ4034557.1"/>
    <property type="molecule type" value="Genomic_DNA"/>
</dbReference>
<feature type="domain" description="LysM" evidence="1">
    <location>
        <begin position="25"/>
        <end position="68"/>
    </location>
</feature>